<proteinExistence type="predicted"/>
<name>A0A9P7TV19_9HYPO</name>
<evidence type="ECO:0000256" key="1">
    <source>
        <dbReference type="SAM" id="MobiDB-lite"/>
    </source>
</evidence>
<dbReference type="Proteomes" id="UP000732380">
    <property type="component" value="Unassembled WGS sequence"/>
</dbReference>
<gene>
    <name evidence="2" type="ORF">E4U13_002297</name>
</gene>
<organism evidence="2 3">
    <name type="scientific">Claviceps humidiphila</name>
    <dbReference type="NCBI Taxonomy" id="1294629"/>
    <lineage>
        <taxon>Eukaryota</taxon>
        <taxon>Fungi</taxon>
        <taxon>Dikarya</taxon>
        <taxon>Ascomycota</taxon>
        <taxon>Pezizomycotina</taxon>
        <taxon>Sordariomycetes</taxon>
        <taxon>Hypocreomycetidae</taxon>
        <taxon>Hypocreales</taxon>
        <taxon>Clavicipitaceae</taxon>
        <taxon>Claviceps</taxon>
    </lineage>
</organism>
<dbReference type="AlphaFoldDB" id="A0A9P7TV19"/>
<dbReference type="EMBL" id="SRQM01000002">
    <property type="protein sequence ID" value="KAG6123668.1"/>
    <property type="molecule type" value="Genomic_DNA"/>
</dbReference>
<protein>
    <submittedName>
        <fullName evidence="2">Uncharacterized protein</fullName>
    </submittedName>
</protein>
<reference evidence="2 3" key="1">
    <citation type="journal article" date="2020" name="bioRxiv">
        <title>Whole genome comparisons of ergot fungi reveals the divergence and evolution of species within the genus Claviceps are the result of varying mechanisms driving genome evolution and host range expansion.</title>
        <authorList>
            <person name="Wyka S.A."/>
            <person name="Mondo S.J."/>
            <person name="Liu M."/>
            <person name="Dettman J."/>
            <person name="Nalam V."/>
            <person name="Broders K.D."/>
        </authorList>
    </citation>
    <scope>NUCLEOTIDE SEQUENCE [LARGE SCALE GENOMIC DNA]</scope>
    <source>
        <strain evidence="2 3">LM576</strain>
    </source>
</reference>
<evidence type="ECO:0000313" key="2">
    <source>
        <dbReference type="EMBL" id="KAG6123668.1"/>
    </source>
</evidence>
<accession>A0A9P7TV19</accession>
<evidence type="ECO:0000313" key="3">
    <source>
        <dbReference type="Proteomes" id="UP000732380"/>
    </source>
</evidence>
<feature type="region of interest" description="Disordered" evidence="1">
    <location>
        <begin position="38"/>
        <end position="60"/>
    </location>
</feature>
<feature type="compositionally biased region" description="Low complexity" evidence="1">
    <location>
        <begin position="48"/>
        <end position="60"/>
    </location>
</feature>
<sequence length="60" mass="6831">MLVVTLRSRPLGTMIPHQTQPIEADEDMQPYVEMLLEEMAGPPPAPPQQQQQQYGQYGQH</sequence>
<comment type="caution">
    <text evidence="2">The sequence shown here is derived from an EMBL/GenBank/DDBJ whole genome shotgun (WGS) entry which is preliminary data.</text>
</comment>
<keyword evidence="3" id="KW-1185">Reference proteome</keyword>